<protein>
    <submittedName>
        <fullName evidence="4">Uncharacterized protein</fullName>
    </submittedName>
</protein>
<dbReference type="EMBL" id="QVIG01000001">
    <property type="protein sequence ID" value="RGD57516.1"/>
    <property type="molecule type" value="Genomic_DNA"/>
</dbReference>
<feature type="region of interest" description="Disordered" evidence="1">
    <location>
        <begin position="2317"/>
        <end position="2435"/>
    </location>
</feature>
<dbReference type="Pfam" id="PF18413">
    <property type="entry name" value="Neuraminidase"/>
    <property type="match status" value="1"/>
</dbReference>
<dbReference type="Pfam" id="PF20220">
    <property type="entry name" value="ABC_toxin_N"/>
    <property type="match status" value="1"/>
</dbReference>
<feature type="compositionally biased region" description="Basic residues" evidence="1">
    <location>
        <begin position="2365"/>
        <end position="2379"/>
    </location>
</feature>
<feature type="compositionally biased region" description="Basic and acidic residues" evidence="1">
    <location>
        <begin position="2333"/>
        <end position="2346"/>
    </location>
</feature>
<organism evidence="4 5">
    <name type="scientific">Kitasatospora xanthocidica</name>
    <dbReference type="NCBI Taxonomy" id="83382"/>
    <lineage>
        <taxon>Bacteria</taxon>
        <taxon>Bacillati</taxon>
        <taxon>Actinomycetota</taxon>
        <taxon>Actinomycetes</taxon>
        <taxon>Kitasatosporales</taxon>
        <taxon>Streptomycetaceae</taxon>
        <taxon>Kitasatospora</taxon>
    </lineage>
</organism>
<dbReference type="Proteomes" id="UP000263377">
    <property type="component" value="Unassembled WGS sequence"/>
</dbReference>
<proteinExistence type="predicted"/>
<feature type="region of interest" description="Disordered" evidence="1">
    <location>
        <begin position="2448"/>
        <end position="2623"/>
    </location>
</feature>
<feature type="region of interest" description="Disordered" evidence="1">
    <location>
        <begin position="75"/>
        <end position="132"/>
    </location>
</feature>
<gene>
    <name evidence="4" type="ORF">DR950_06640</name>
</gene>
<feature type="region of interest" description="Disordered" evidence="1">
    <location>
        <begin position="1"/>
        <end position="62"/>
    </location>
</feature>
<feature type="compositionally biased region" description="Low complexity" evidence="1">
    <location>
        <begin position="80"/>
        <end position="95"/>
    </location>
</feature>
<dbReference type="RefSeq" id="WP_117486291.1">
    <property type="nucleotide sequence ID" value="NZ_QVIG01000001.1"/>
</dbReference>
<sequence>MSTVVRGTAAAAAGSRLGRRAAVVTGPPQSTESTILGPSSTDHRGPHRATREPGRGFGPPGEWVVDDGGAVLAFPPDLPTGPKGPAAPGPAAAGGAATGAGGEGGQGGGPGYGGRGYGGHGPGDGHGPSVADDLTVSGQVTWPEGAPVVNAVIRAVDRDLRTEQPLGPFAPGFPNETRTDAAGMYTIHYNRTQFARVELGSADLIVRVRDAAGVVVAASPTMFNAPPQAVINLVVTGPMAGQPSEWDRLAAVVEQLVDNPSPAGLGQLRMSDLEFLLGETGAAADRLTALIQAAGLVTDAVAAGVTGIPPEAFYGLIREKLPADWPGLAGHPAADFAAALQKAVNEGIAPSALAAQAAHLGDLIAQAAAHARSTTTGQAAKLADPAVRYADTRHAGGEPIVDARLDAALAGAVTALVNGAGTPSDALETALASALSSARWQEYAGVTVAAVAGAVLAGIAASPALTAEATALARTIAAQPAPGTGAVTVSDLLHLDAPVRDNPLLLGDVQQGIVVELAGLAGLSQTATGAAAAQSTGLFDAQDNTLDALRSSGAITDAEAASLSGILDLGRLTDHHTGLLHTLVSQGATAPLTLAGWDAARWTQVITATPGPLPPGTTPDAYARNLVANLEHTHPTQALAARLAPGDDHLTAVYQNNPGLDLRRLDLATGAGAAGLNWTGVPEADRPAVLGRLSAHQRLLTIGHDTATRAALARAGFDSALRIAAHTEASFIAKVTATLSPHGPGGAPSAGGPHSLGGTTTGGGGLDVGTARMVYARVQDVVLNVAQAYGSARDVLNGPFAGLPVSPVTPTFVNDLLRITGLTGLFGSQDYCTCGDCQSVLSPAAYFTDLMYFTEQHVSQPYFTGPGLSTHPLYLRNRRADLWKLRLTCDNTNTLVPYLSIVDQVMEDWIQAHVLTATQPDVYAVLSDPAQKFSCQVPFSLPFAELGLYLGYFGLAVADVQQVLQLPDATVRRARTGLSPDEATVVATPDPAGIIQRLGGPATLNLLPVTDFVRRLAISRDDLTTVLAARSDPDLAQITVVKLSGGAGEIQNFPEALQNLTADRADRIHRRIRLARPLPWTLDELDLVLLSAQQAALVGGDVSEAATELVGRLLALQGAFGPSVQQLCALVTDMPVSTAFPNTPTAPGARLLYETVFDLRGIFGPADPALPLNPTVGYYHYSLDTTLGTNPPVIDPKTPLLLAGLGISETDLLLLFALLKNELPFDATGHTTLNRHSLSLLYRHVLVARSLGYTVPDLITALGLVLPPPATAELNSLDRIEQLLAFHRWQAGSPLTISQLALVLTGVTGKTVGYLNNPATAAALVHGIQVSGTQPRLDALRNRLATNFNVGSARLATMLVWAAHDIAAADIQAALDAPFTGTVPDNPALLLPLLDLLHQLERVALLFGTVGLQDAGIAYLTANRHVLGIADLKALTLRDVQAVAAYGAQVAAATAVTQAVDAETVVQQLLSSYDAGGTFGPADRARLAATHQVDQSLIDSIVAATSLPPVAIDALTRLDQVFALCRTLGVNAYSLHKLGQDTGYPVLRDAAAVAAGAIAAQYKDDTARDAALEPYQDRVNTLKRDALCGFLVDGQPQLNFHDHNEIYDYFLLDVDMSGCARTSRVVSAISSVQLYLQRCLTGLEKSDPAGSATLVDVPPSAVPAQQWAWRRNFRVWQANRKVFLYPEAYIDPDLRDDKTPIFTDLEADLMQKPITKDTGEEAFQRYLTRLAEVAGLRICGSYYDDDQATYYFFGRTQSDPAVFHYRTWNTSTWTPWKRVDLPIEGKWVSATRFQGKLYLFWASIVTTEHTSFSGGGSHDEPSTVKVGLVYSAQKPDGTWLAPQKLDWLYPIGEPNQVWWWESFVADDMPGDKTANTPYPVISGDAIILRYMNRFLDQGADRVHDRQLNLFHNQLHTPDRWVPGTPTGHAMGLYWTFGSPVGWLGVWQSSDTDPAGFDLLREMFHTDPGAGGSSPDFVTTGFPVPDYNVYFEHGKPDFVSPIQAVNNGFPESVLAVPVHNQQYLIHDRHYLDFPRFSHFVSALLPIITEAAAGPAITAGTAGPAKEAPALPAAALVPGRSHSAPLTFNLASLRLPRALTSLPLQPLRWWWNPRQLIRLTTSIVGDLLRINADHGVEGLLALHSEYFWGLEYGVGFSITAPWALLTPDDDPAHVDIRNSAAYGTYYQELFLHLPWMMAHQLNAAGRYEEAMWWYQRLFDPTSSDTDADRNWRYVGFRGLTVPSLQDVLTDSAALDAYKNDPFNPFAIARLRPVAFQKAVVMGFVDNLIDWGDSLFAQDTTESINEATMLYVLASEILGPRPGPARRVPGGTGRAADVRRDRAADEQRVRLPGHPGELGLPDQPEPGRHHRHERHPRARAHPHRDGDGDRPARHHRPPTAVVRRCRRPQPAQHRPGAAVERRHPGLRPAAGLRGRQPDHAGLLRAAGRRAGRLLGPCGGPAEQDPQLHEPQRGAPATRAVRPAGQPLGPGPRPGRWPEHRGGGRLGPGTRRPRVPLRLSDRARPAVRADRHGVRREPAVGTGEEGRRGADPAAVGARTHPVAHGGGREDRPGPGGAAPAPGPGGAEGPRPGQDRLLPGADRLRTDRLGETGGRLAHRRGRGARRRVRAVRDVRDLLPVPQRR</sequence>
<feature type="compositionally biased region" description="Polar residues" evidence="1">
    <location>
        <begin position="27"/>
        <end position="40"/>
    </location>
</feature>
<feature type="compositionally biased region" description="Low complexity" evidence="1">
    <location>
        <begin position="1"/>
        <end position="24"/>
    </location>
</feature>
<feature type="compositionally biased region" description="Basic residues" evidence="1">
    <location>
        <begin position="2611"/>
        <end position="2623"/>
    </location>
</feature>
<evidence type="ECO:0000259" key="3">
    <source>
        <dbReference type="Pfam" id="PF20220"/>
    </source>
</evidence>
<dbReference type="InterPro" id="IPR046839">
    <property type="entry name" value="ABC_toxin_N"/>
</dbReference>
<evidence type="ECO:0000313" key="5">
    <source>
        <dbReference type="Proteomes" id="UP000263377"/>
    </source>
</evidence>
<feature type="compositionally biased region" description="Basic residues" evidence="1">
    <location>
        <begin position="2389"/>
        <end position="2404"/>
    </location>
</feature>
<feature type="compositionally biased region" description="Gly residues" evidence="1">
    <location>
        <begin position="96"/>
        <end position="126"/>
    </location>
</feature>
<reference evidence="4 5" key="1">
    <citation type="submission" date="2018-08" db="EMBL/GenBank/DDBJ databases">
        <title>Diversity &amp; Physiological Properties of Lignin-Decomposing Actinobacteria from Soil.</title>
        <authorList>
            <person name="Roh S.G."/>
            <person name="Kim S.B."/>
        </authorList>
    </citation>
    <scope>NUCLEOTIDE SEQUENCE [LARGE SCALE GENOMIC DNA]</scope>
    <source>
        <strain evidence="4 5">MMS17-GH009</strain>
    </source>
</reference>
<feature type="compositionally biased region" description="Basic and acidic residues" evidence="1">
    <location>
        <begin position="2515"/>
        <end position="2546"/>
    </location>
</feature>
<comment type="caution">
    <text evidence="4">The sequence shown here is derived from an EMBL/GenBank/DDBJ whole genome shotgun (WGS) entry which is preliminary data.</text>
</comment>
<dbReference type="InterPro" id="IPR041079">
    <property type="entry name" value="Neuraminidase-like"/>
</dbReference>
<feature type="compositionally biased region" description="Basic and acidic residues" evidence="1">
    <location>
        <begin position="41"/>
        <end position="54"/>
    </location>
</feature>
<feature type="region of interest" description="Disordered" evidence="1">
    <location>
        <begin position="742"/>
        <end position="763"/>
    </location>
</feature>
<evidence type="ECO:0000259" key="2">
    <source>
        <dbReference type="Pfam" id="PF18413"/>
    </source>
</evidence>
<feature type="domain" description="Neuraminidase-like" evidence="2">
    <location>
        <begin position="1736"/>
        <end position="1846"/>
    </location>
</feature>
<evidence type="ECO:0000256" key="1">
    <source>
        <dbReference type="SAM" id="MobiDB-lite"/>
    </source>
</evidence>
<accession>A0A372ZNT1</accession>
<name>A0A372ZNT1_9ACTN</name>
<feature type="domain" description="ABC toxin N-terminal" evidence="3">
    <location>
        <begin position="1577"/>
        <end position="1706"/>
    </location>
</feature>
<keyword evidence="5" id="KW-1185">Reference proteome</keyword>
<evidence type="ECO:0000313" key="4">
    <source>
        <dbReference type="EMBL" id="RGD57516.1"/>
    </source>
</evidence>